<dbReference type="EMBL" id="CAJNOW010022042">
    <property type="protein sequence ID" value="CAF1686271.1"/>
    <property type="molecule type" value="Genomic_DNA"/>
</dbReference>
<dbReference type="InterPro" id="IPR051710">
    <property type="entry name" value="Phosphatase_SH3-domain"/>
</dbReference>
<dbReference type="InterPro" id="IPR029033">
    <property type="entry name" value="His_PPase_superfam"/>
</dbReference>
<dbReference type="Proteomes" id="UP000663824">
    <property type="component" value="Unassembled WGS sequence"/>
</dbReference>
<dbReference type="SUPFAM" id="SSF53254">
    <property type="entry name" value="Phosphoglycerate mutase-like"/>
    <property type="match status" value="1"/>
</dbReference>
<evidence type="ECO:0000313" key="8">
    <source>
        <dbReference type="Proteomes" id="UP000663855"/>
    </source>
</evidence>
<dbReference type="AlphaFoldDB" id="A0A815CE34"/>
<dbReference type="EMBL" id="CAJNRE010004554">
    <property type="protein sequence ID" value="CAF2036147.1"/>
    <property type="molecule type" value="Genomic_DNA"/>
</dbReference>
<evidence type="ECO:0000313" key="4">
    <source>
        <dbReference type="EMBL" id="CAF1686271.1"/>
    </source>
</evidence>
<sequence>MLDMLSRDATTNSPTTNGTSSTKPVRRFHQRALIWDLEETRALLDLLKDERIFKAIESVRTREIYHEIAERLRQAGFNRDWNQIRGRVKNLKFSYKKARALHEEHGQSTLTCRFYDDLHYLFGHKYKRQRSKKRSLQQQQQHQQKLQTNIKTENEEGEIISNINNNEPDDITDDDEESMNEDDEQQNLYDDVSPDYIQRPEDPYPMLQSTRTNSTINQNEDSDTNHPYKINEDQEQLRTDEMDFYIKSMPPYKHQAYLIDDVLQSVFNKFLVAQQQSEQRFMSFINEQRRNEQEREERIHREQRQHQLELIQLIINQGRSHATGEEGLYALKNLRKTSETDSWTLQKSSSLVNENSSTDLIDLSETDISPPTDEKDSNNQSEVRNFARKIAVVPRLNQTNGRLDVLSSTSNPGLIRLFCIRHGERVDFAFGSSWPELAFDKAGNYQRLNLNMPLSLPRRRNPFRDFIGDSPITEIGVSQARLTGEALAANDSLAQYCYSSPAFRCIQTAHYILQGMGIEDRVKIRVEPGLFEFLGWYERGLPTFFNSSDMNINEEEETHLYNIDKNYRPIISLEKLSRDEKYIDYYNRSFKVTQQITDKHKLTGANIFFIGHAATLEVCTRQLCSLPPRSYSDFNGVIRKVSYLGLQLCERNPSDGQWTLKTPPIPPLQHANNVSFDWQTMK</sequence>
<name>A0A815CE34_9BILA</name>
<dbReference type="Gene3D" id="1.10.10.60">
    <property type="entry name" value="Homeodomain-like"/>
    <property type="match status" value="1"/>
</dbReference>
<feature type="domain" description="Myb/SANT-like DNA-binding" evidence="2">
    <location>
        <begin position="35"/>
        <end position="119"/>
    </location>
</feature>
<evidence type="ECO:0000259" key="2">
    <source>
        <dbReference type="Pfam" id="PF13837"/>
    </source>
</evidence>
<dbReference type="Proteomes" id="UP000681967">
    <property type="component" value="Unassembled WGS sequence"/>
</dbReference>
<feature type="compositionally biased region" description="Low complexity" evidence="1">
    <location>
        <begin position="136"/>
        <end position="147"/>
    </location>
</feature>
<dbReference type="PANTHER" id="PTHR16469:SF27">
    <property type="entry name" value="UBIQUITIN-ASSOCIATED AND SH3 DOMAIN-CONTAINING BA-RELATED"/>
    <property type="match status" value="1"/>
</dbReference>
<feature type="region of interest" description="Disordered" evidence="1">
    <location>
        <begin position="1"/>
        <end position="23"/>
    </location>
</feature>
<dbReference type="EMBL" id="CAJOBH010003031">
    <property type="protein sequence ID" value="CAF3934542.1"/>
    <property type="molecule type" value="Genomic_DNA"/>
</dbReference>
<dbReference type="OrthoDB" id="414418at2759"/>
<dbReference type="Pfam" id="PF13837">
    <property type="entry name" value="Myb_DNA-bind_4"/>
    <property type="match status" value="1"/>
</dbReference>
<dbReference type="PANTHER" id="PTHR16469">
    <property type="entry name" value="UBIQUITIN-ASSOCIATED AND SH3 DOMAIN-CONTAINING BA-RELATED"/>
    <property type="match status" value="1"/>
</dbReference>
<dbReference type="Proteomes" id="UP000663855">
    <property type="component" value="Unassembled WGS sequence"/>
</dbReference>
<feature type="compositionally biased region" description="Polar residues" evidence="1">
    <location>
        <begin position="207"/>
        <end position="219"/>
    </location>
</feature>
<evidence type="ECO:0000256" key="1">
    <source>
        <dbReference type="SAM" id="MobiDB-lite"/>
    </source>
</evidence>
<dbReference type="Proteomes" id="UP000663834">
    <property type="component" value="Unassembled WGS sequence"/>
</dbReference>
<protein>
    <recommendedName>
        <fullName evidence="2">Myb/SANT-like DNA-binding domain-containing protein</fullName>
    </recommendedName>
</protein>
<dbReference type="InterPro" id="IPR044822">
    <property type="entry name" value="Myb_DNA-bind_4"/>
</dbReference>
<dbReference type="CDD" id="cd07067">
    <property type="entry name" value="HP_PGM_like"/>
    <property type="match status" value="1"/>
</dbReference>
<proteinExistence type="predicted"/>
<evidence type="ECO:0000313" key="5">
    <source>
        <dbReference type="EMBL" id="CAF2036147.1"/>
    </source>
</evidence>
<dbReference type="Gene3D" id="3.40.50.1240">
    <property type="entry name" value="Phosphoglycerate mutase-like"/>
    <property type="match status" value="1"/>
</dbReference>
<feature type="compositionally biased region" description="Low complexity" evidence="1">
    <location>
        <begin position="10"/>
        <end position="22"/>
    </location>
</feature>
<evidence type="ECO:0000313" key="3">
    <source>
        <dbReference type="EMBL" id="CAF1282817.1"/>
    </source>
</evidence>
<comment type="caution">
    <text evidence="3">The sequence shown here is derived from an EMBL/GenBank/DDBJ whole genome shotgun (WGS) entry which is preliminary data.</text>
</comment>
<dbReference type="EMBL" id="CAJOBJ010002123">
    <property type="protein sequence ID" value="CAF3912051.1"/>
    <property type="molecule type" value="Genomic_DNA"/>
</dbReference>
<dbReference type="Proteomes" id="UP000681720">
    <property type="component" value="Unassembled WGS sequence"/>
</dbReference>
<gene>
    <name evidence="7" type="ORF">BYL167_LOCUS10184</name>
    <name evidence="3" type="ORF">CJN711_LOCUS16071</name>
    <name evidence="6" type="ORF">GIL414_LOCUS7118</name>
    <name evidence="4" type="ORF">KQP761_LOCUS38682</name>
    <name evidence="5" type="ORF">MBJ925_LOCUS10723</name>
</gene>
<feature type="region of interest" description="Disordered" evidence="1">
    <location>
        <begin position="362"/>
        <end position="381"/>
    </location>
</feature>
<dbReference type="EMBL" id="CAJNOV010007352">
    <property type="protein sequence ID" value="CAF1282817.1"/>
    <property type="molecule type" value="Genomic_DNA"/>
</dbReference>
<evidence type="ECO:0000313" key="7">
    <source>
        <dbReference type="EMBL" id="CAF3934542.1"/>
    </source>
</evidence>
<dbReference type="InterPro" id="IPR013078">
    <property type="entry name" value="His_Pase_superF_clade-1"/>
</dbReference>
<evidence type="ECO:0000313" key="6">
    <source>
        <dbReference type="EMBL" id="CAF3912051.1"/>
    </source>
</evidence>
<dbReference type="Pfam" id="PF00300">
    <property type="entry name" value="His_Phos_1"/>
    <property type="match status" value="1"/>
</dbReference>
<accession>A0A815CE34</accession>
<feature type="compositionally biased region" description="Acidic residues" evidence="1">
    <location>
        <begin position="167"/>
        <end position="185"/>
    </location>
</feature>
<reference evidence="3" key="1">
    <citation type="submission" date="2021-02" db="EMBL/GenBank/DDBJ databases">
        <authorList>
            <person name="Nowell W R."/>
        </authorList>
    </citation>
    <scope>NUCLEOTIDE SEQUENCE</scope>
</reference>
<feature type="region of interest" description="Disordered" evidence="1">
    <location>
        <begin position="129"/>
        <end position="228"/>
    </location>
</feature>
<organism evidence="3 8">
    <name type="scientific">Rotaria magnacalcarata</name>
    <dbReference type="NCBI Taxonomy" id="392030"/>
    <lineage>
        <taxon>Eukaryota</taxon>
        <taxon>Metazoa</taxon>
        <taxon>Spiralia</taxon>
        <taxon>Gnathifera</taxon>
        <taxon>Rotifera</taxon>
        <taxon>Eurotatoria</taxon>
        <taxon>Bdelloidea</taxon>
        <taxon>Philodinida</taxon>
        <taxon>Philodinidae</taxon>
        <taxon>Rotaria</taxon>
    </lineage>
</organism>